<dbReference type="EMBL" id="AUSU01008172">
    <property type="protein sequence ID" value="EPS59670.1"/>
    <property type="molecule type" value="Genomic_DNA"/>
</dbReference>
<accession>S8BYJ6</accession>
<dbReference type="GO" id="GO:0007030">
    <property type="term" value="P:Golgi organization"/>
    <property type="evidence" value="ECO:0007669"/>
    <property type="project" value="TreeGrafter"/>
</dbReference>
<keyword evidence="4" id="KW-0449">Lipoprotein</keyword>
<evidence type="ECO:0000256" key="4">
    <source>
        <dbReference type="ARBA" id="ARBA00023288"/>
    </source>
</evidence>
<dbReference type="PANTHER" id="PTHR12895">
    <property type="entry name" value="DYMECLIN"/>
    <property type="match status" value="1"/>
</dbReference>
<evidence type="ECO:0000313" key="6">
    <source>
        <dbReference type="Proteomes" id="UP000015453"/>
    </source>
</evidence>
<comment type="similarity">
    <text evidence="1">Belongs to the dymeclin family.</text>
</comment>
<dbReference type="Proteomes" id="UP000015453">
    <property type="component" value="Unassembled WGS sequence"/>
</dbReference>
<dbReference type="InterPro" id="IPR019142">
    <property type="entry name" value="Dymeclin"/>
</dbReference>
<organism evidence="5 6">
    <name type="scientific">Genlisea aurea</name>
    <dbReference type="NCBI Taxonomy" id="192259"/>
    <lineage>
        <taxon>Eukaryota</taxon>
        <taxon>Viridiplantae</taxon>
        <taxon>Streptophyta</taxon>
        <taxon>Embryophyta</taxon>
        <taxon>Tracheophyta</taxon>
        <taxon>Spermatophyta</taxon>
        <taxon>Magnoliopsida</taxon>
        <taxon>eudicotyledons</taxon>
        <taxon>Gunneridae</taxon>
        <taxon>Pentapetalae</taxon>
        <taxon>asterids</taxon>
        <taxon>lamiids</taxon>
        <taxon>Lamiales</taxon>
        <taxon>Lentibulariaceae</taxon>
        <taxon>Genlisea</taxon>
    </lineage>
</organism>
<evidence type="ECO:0000256" key="3">
    <source>
        <dbReference type="ARBA" id="ARBA00022707"/>
    </source>
</evidence>
<feature type="non-terminal residue" evidence="5">
    <location>
        <position position="296"/>
    </location>
</feature>
<sequence length="296" mass="34555">LMPLLETLYNAPFKTSNHIYMVLIILLILSHDSSFNVSIHKLILPYVPWYVERRLTQTSLGSLVVIILTRTVRYNLFKNRDVYMYTNCLAILANMAPHFHRLSSYASQRLVSLFDMLSRKYHKLAEIENAKMNAANGYPNVDNVPDDTSAELHMYSDFLKLVLEILNAVLTYALPRNPEVVYAVMHRQLIFLPYKNHPRFSELLENIYTVLDFFNSGVDSEETESSDWSVERVLEAIINQSRSWRGEGMKVFSQLRFAYKQEKHSEEFFVPYAWQLVLSGGEFDFNLERLHLFPVP</sequence>
<keyword evidence="6" id="KW-1185">Reference proteome</keyword>
<reference evidence="5 6" key="1">
    <citation type="journal article" date="2013" name="BMC Genomics">
        <title>The miniature genome of a carnivorous plant Genlisea aurea contains a low number of genes and short non-coding sequences.</title>
        <authorList>
            <person name="Leushkin E.V."/>
            <person name="Sutormin R.A."/>
            <person name="Nabieva E.R."/>
            <person name="Penin A.A."/>
            <person name="Kondrashov A.S."/>
            <person name="Logacheva M.D."/>
        </authorList>
    </citation>
    <scope>NUCLEOTIDE SEQUENCE [LARGE SCALE GENOMIC DNA]</scope>
</reference>
<evidence type="ECO:0000256" key="1">
    <source>
        <dbReference type="ARBA" id="ARBA00010603"/>
    </source>
</evidence>
<dbReference type="OrthoDB" id="10253409at2759"/>
<keyword evidence="3" id="KW-0519">Myristate</keyword>
<dbReference type="PANTHER" id="PTHR12895:SF9">
    <property type="entry name" value="DYMECLIN"/>
    <property type="match status" value="1"/>
</dbReference>
<dbReference type="GO" id="GO:0005794">
    <property type="term" value="C:Golgi apparatus"/>
    <property type="evidence" value="ECO:0007669"/>
    <property type="project" value="TreeGrafter"/>
</dbReference>
<dbReference type="Pfam" id="PF09742">
    <property type="entry name" value="Dymeclin"/>
    <property type="match status" value="1"/>
</dbReference>
<proteinExistence type="inferred from homology"/>
<feature type="non-terminal residue" evidence="5">
    <location>
        <position position="1"/>
    </location>
</feature>
<evidence type="ECO:0000313" key="5">
    <source>
        <dbReference type="EMBL" id="EPS59670.1"/>
    </source>
</evidence>
<name>S8BYJ6_9LAMI</name>
<protein>
    <recommendedName>
        <fullName evidence="2">Dymeclin</fullName>
    </recommendedName>
</protein>
<comment type="caution">
    <text evidence="5">The sequence shown here is derived from an EMBL/GenBank/DDBJ whole genome shotgun (WGS) entry which is preliminary data.</text>
</comment>
<gene>
    <name evidence="5" type="ORF">M569_15135</name>
</gene>
<evidence type="ECO:0000256" key="2">
    <source>
        <dbReference type="ARBA" id="ARBA00015736"/>
    </source>
</evidence>
<dbReference type="AlphaFoldDB" id="S8BYJ6"/>